<dbReference type="EMBL" id="RRYP01000006">
    <property type="protein sequence ID" value="TNV88258.1"/>
    <property type="molecule type" value="Genomic_DNA"/>
</dbReference>
<evidence type="ECO:0000256" key="2">
    <source>
        <dbReference type="SAM" id="MobiDB-lite"/>
    </source>
</evidence>
<organism evidence="3 4">
    <name type="scientific">Halteria grandinella</name>
    <dbReference type="NCBI Taxonomy" id="5974"/>
    <lineage>
        <taxon>Eukaryota</taxon>
        <taxon>Sar</taxon>
        <taxon>Alveolata</taxon>
        <taxon>Ciliophora</taxon>
        <taxon>Intramacronucleata</taxon>
        <taxon>Spirotrichea</taxon>
        <taxon>Stichotrichia</taxon>
        <taxon>Sporadotrichida</taxon>
        <taxon>Halteriidae</taxon>
        <taxon>Halteria</taxon>
    </lineage>
</organism>
<feature type="compositionally biased region" description="Basic and acidic residues" evidence="2">
    <location>
        <begin position="437"/>
        <end position="448"/>
    </location>
</feature>
<evidence type="ECO:0000313" key="3">
    <source>
        <dbReference type="EMBL" id="TNV88258.1"/>
    </source>
</evidence>
<feature type="coiled-coil region" evidence="1">
    <location>
        <begin position="43"/>
        <end position="76"/>
    </location>
</feature>
<feature type="region of interest" description="Disordered" evidence="2">
    <location>
        <begin position="388"/>
        <end position="495"/>
    </location>
</feature>
<feature type="compositionally biased region" description="Acidic residues" evidence="2">
    <location>
        <begin position="410"/>
        <end position="424"/>
    </location>
</feature>
<feature type="compositionally biased region" description="Polar residues" evidence="2">
    <location>
        <begin position="399"/>
        <end position="408"/>
    </location>
</feature>
<dbReference type="AlphaFoldDB" id="A0A8J8P795"/>
<reference evidence="3" key="1">
    <citation type="submission" date="2019-06" db="EMBL/GenBank/DDBJ databases">
        <authorList>
            <person name="Zheng W."/>
        </authorList>
    </citation>
    <scope>NUCLEOTIDE SEQUENCE</scope>
    <source>
        <strain evidence="3">QDHG01</strain>
    </source>
</reference>
<accession>A0A8J8P795</accession>
<comment type="caution">
    <text evidence="3">The sequence shown here is derived from an EMBL/GenBank/DDBJ whole genome shotgun (WGS) entry which is preliminary data.</text>
</comment>
<protein>
    <submittedName>
        <fullName evidence="3">Uncharacterized protein</fullName>
    </submittedName>
</protein>
<feature type="region of interest" description="Disordered" evidence="2">
    <location>
        <begin position="351"/>
        <end position="373"/>
    </location>
</feature>
<feature type="compositionally biased region" description="Basic and acidic residues" evidence="2">
    <location>
        <begin position="486"/>
        <end position="495"/>
    </location>
</feature>
<feature type="compositionally biased region" description="Acidic residues" evidence="2">
    <location>
        <begin position="388"/>
        <end position="398"/>
    </location>
</feature>
<sequence>MASAITKKNQQPQESIYDQLNKRVKSLLSEDIIAVSPFAKELYKKVRNNVKKLEDIRAVEEKLKSGNTKIDEAQAEKLRNKDSYIQSVQLSLETFDIYKKTELIQRQAEVEAAKQAAIQQAAAAAEIPSEKEESKSGSNVEVAATSTQGQENKVVECSILQTPPQTEAKQVQATAAPVAPVEAPKEVVAAPPTQQQITQSIEDAVRLVSPIFLVLPSAFNLMGINPVFKEHSHLSQPELNLLQQFYFSIAMNVQDLTVEAKLKRAQEELLKVIQSASDDSIYGQIRRLLTEGIVKNKDVLVQNPTFPMVQHNLLLQGVPMVAPQGFPTPQAFAQMPLGITPQFIATQPRVAPAPQQVVTPPPPPVQAAQVQQVSELPEAVQNMRDWNDDEVDEEEEEVTSTQGVNNEDQLVGDDEEEADAEENADQLTDQQQPPQQTHEEPSKDETQPKNDQQLTEEGAPQHGYRGRGNYRGNNNWRGGDNFRGGGHQERRRPLQ</sequence>
<dbReference type="Proteomes" id="UP000785679">
    <property type="component" value="Unassembled WGS sequence"/>
</dbReference>
<keyword evidence="4" id="KW-1185">Reference proteome</keyword>
<evidence type="ECO:0000256" key="1">
    <source>
        <dbReference type="SAM" id="Coils"/>
    </source>
</evidence>
<dbReference type="OrthoDB" id="10689140at2759"/>
<feature type="compositionally biased region" description="Low complexity" evidence="2">
    <location>
        <begin position="470"/>
        <end position="479"/>
    </location>
</feature>
<evidence type="ECO:0000313" key="4">
    <source>
        <dbReference type="Proteomes" id="UP000785679"/>
    </source>
</evidence>
<keyword evidence="1" id="KW-0175">Coiled coil</keyword>
<name>A0A8J8P795_HALGN</name>
<proteinExistence type="predicted"/>
<feature type="region of interest" description="Disordered" evidence="2">
    <location>
        <begin position="125"/>
        <end position="147"/>
    </location>
</feature>
<gene>
    <name evidence="3" type="ORF">FGO68_gene1942</name>
</gene>
<feature type="compositionally biased region" description="Low complexity" evidence="2">
    <location>
        <begin position="425"/>
        <end position="436"/>
    </location>
</feature>